<evidence type="ECO:0000256" key="1">
    <source>
        <dbReference type="ARBA" id="ARBA00001974"/>
    </source>
</evidence>
<gene>
    <name evidence="6" type="ORF">GBAR_LOCUS15951</name>
</gene>
<dbReference type="PROSITE" id="PS00624">
    <property type="entry name" value="GMC_OXRED_2"/>
    <property type="match status" value="1"/>
</dbReference>
<protein>
    <submittedName>
        <fullName evidence="6">Uncharacterized GMC-type oxidoreductase in thcA 5'region</fullName>
    </submittedName>
</protein>
<evidence type="ECO:0000313" key="6">
    <source>
        <dbReference type="EMBL" id="CAI8027984.1"/>
    </source>
</evidence>
<dbReference type="EMBL" id="CASHTH010002311">
    <property type="protein sequence ID" value="CAI8027984.1"/>
    <property type="molecule type" value="Genomic_DNA"/>
</dbReference>
<comment type="similarity">
    <text evidence="2">Belongs to the GMC oxidoreductase family.</text>
</comment>
<accession>A0AA35WPG2</accession>
<evidence type="ECO:0000256" key="2">
    <source>
        <dbReference type="ARBA" id="ARBA00010790"/>
    </source>
</evidence>
<evidence type="ECO:0000313" key="7">
    <source>
        <dbReference type="Proteomes" id="UP001174909"/>
    </source>
</evidence>
<dbReference type="SUPFAM" id="SSF54373">
    <property type="entry name" value="FAD-linked reductases, C-terminal domain"/>
    <property type="match status" value="1"/>
</dbReference>
<dbReference type="InterPro" id="IPR012132">
    <property type="entry name" value="GMC_OxRdtase"/>
</dbReference>
<dbReference type="AlphaFoldDB" id="A0AA35WPG2"/>
<dbReference type="Pfam" id="PF05199">
    <property type="entry name" value="GMC_oxred_C"/>
    <property type="match status" value="1"/>
</dbReference>
<dbReference type="PANTHER" id="PTHR11552:SF147">
    <property type="entry name" value="CHOLINE DEHYDROGENASE, MITOCHONDRIAL"/>
    <property type="match status" value="1"/>
</dbReference>
<dbReference type="GO" id="GO:0016614">
    <property type="term" value="F:oxidoreductase activity, acting on CH-OH group of donors"/>
    <property type="evidence" value="ECO:0007669"/>
    <property type="project" value="InterPro"/>
</dbReference>
<comment type="cofactor">
    <cofactor evidence="1">
        <name>FAD</name>
        <dbReference type="ChEBI" id="CHEBI:57692"/>
    </cofactor>
</comment>
<keyword evidence="3" id="KW-0285">Flavoprotein</keyword>
<feature type="domain" description="Glucose-methanol-choline oxidoreductase N-terminal" evidence="5">
    <location>
        <begin position="156"/>
        <end position="170"/>
    </location>
</feature>
<name>A0AA35WPG2_GEOBA</name>
<reference evidence="6" key="1">
    <citation type="submission" date="2023-03" db="EMBL/GenBank/DDBJ databases">
        <authorList>
            <person name="Steffen K."/>
            <person name="Cardenas P."/>
        </authorList>
    </citation>
    <scope>NUCLEOTIDE SEQUENCE</scope>
</reference>
<dbReference type="GO" id="GO:0050660">
    <property type="term" value="F:flavin adenine dinucleotide binding"/>
    <property type="evidence" value="ECO:0007669"/>
    <property type="project" value="InterPro"/>
</dbReference>
<dbReference type="InterPro" id="IPR036188">
    <property type="entry name" value="FAD/NAD-bd_sf"/>
</dbReference>
<dbReference type="Proteomes" id="UP001174909">
    <property type="component" value="Unassembled WGS sequence"/>
</dbReference>
<keyword evidence="4" id="KW-0274">FAD</keyword>
<evidence type="ECO:0000256" key="4">
    <source>
        <dbReference type="ARBA" id="ARBA00022827"/>
    </source>
</evidence>
<dbReference type="Gene3D" id="3.50.50.60">
    <property type="entry name" value="FAD/NAD(P)-binding domain"/>
    <property type="match status" value="1"/>
</dbReference>
<evidence type="ECO:0000256" key="3">
    <source>
        <dbReference type="ARBA" id="ARBA00022630"/>
    </source>
</evidence>
<dbReference type="Gene3D" id="3.30.410.40">
    <property type="match status" value="1"/>
</dbReference>
<dbReference type="InterPro" id="IPR000172">
    <property type="entry name" value="GMC_OxRdtase_N"/>
</dbReference>
<dbReference type="Pfam" id="PF00732">
    <property type="entry name" value="GMC_oxred_N"/>
    <property type="match status" value="1"/>
</dbReference>
<comment type="caution">
    <text evidence="6">The sequence shown here is derived from an EMBL/GenBank/DDBJ whole genome shotgun (WGS) entry which is preliminary data.</text>
</comment>
<dbReference type="PANTHER" id="PTHR11552">
    <property type="entry name" value="GLUCOSE-METHANOL-CHOLINE GMC OXIDOREDUCTASE"/>
    <property type="match status" value="1"/>
</dbReference>
<evidence type="ECO:0000259" key="5">
    <source>
        <dbReference type="PROSITE" id="PS00624"/>
    </source>
</evidence>
<dbReference type="InterPro" id="IPR007867">
    <property type="entry name" value="GMC_OxRtase_C"/>
</dbReference>
<sequence>MPDDFDRWASWGNPEWRYEKVFPYLRKLEADQEFDDEFHGSAGPITSSRHSPNEWGPQQHAFYRACLDAGFPDCPDHNRPDSTGVGPLAFNIDGRVRVSTALAYLDPARDREGLTVKPQCLVHGIIFEGRRAVGVRAASSDEEFVVFGDEVILCAGAIGTPQILALSGIGPADQLRQLGIPVVQDLPGVGRNLRDHPDVPMSWRTRADFSLNTNQVATGTVTLRFTASGSPFENDLVIFMGNYAAARPMRGQDHLRPVGVGVSLCLYLALSQGELRLRSRDPKQPPYLDFNLLDDAFDRARLREAIRVCAELFEHDAFRGIVEKRIGPSDDALRDDYALDSWMKREVVTATMYRAPARWGRQMTRWLWWTSTGWFTVLTGCESLMRRLCLTLCGRT</sequence>
<proteinExistence type="inferred from homology"/>
<keyword evidence="7" id="KW-1185">Reference proteome</keyword>
<organism evidence="6 7">
    <name type="scientific">Geodia barretti</name>
    <name type="common">Barrett's horny sponge</name>
    <dbReference type="NCBI Taxonomy" id="519541"/>
    <lineage>
        <taxon>Eukaryota</taxon>
        <taxon>Metazoa</taxon>
        <taxon>Porifera</taxon>
        <taxon>Demospongiae</taxon>
        <taxon>Heteroscleromorpha</taxon>
        <taxon>Tetractinellida</taxon>
        <taxon>Astrophorina</taxon>
        <taxon>Geodiidae</taxon>
        <taxon>Geodia</taxon>
    </lineage>
</organism>
<dbReference type="SUPFAM" id="SSF51905">
    <property type="entry name" value="FAD/NAD(P)-binding domain"/>
    <property type="match status" value="1"/>
</dbReference>